<evidence type="ECO:0000256" key="5">
    <source>
        <dbReference type="ARBA" id="ARBA00022825"/>
    </source>
</evidence>
<evidence type="ECO:0000259" key="8">
    <source>
        <dbReference type="Pfam" id="PF01343"/>
    </source>
</evidence>
<dbReference type="EMBL" id="CP102480">
    <property type="protein sequence ID" value="UUX51511.1"/>
    <property type="molecule type" value="Genomic_DNA"/>
</dbReference>
<dbReference type="Proteomes" id="UP001060336">
    <property type="component" value="Chromosome"/>
</dbReference>
<dbReference type="PANTHER" id="PTHR33209">
    <property type="entry name" value="PROTEASE 4"/>
    <property type="match status" value="1"/>
</dbReference>
<dbReference type="CDD" id="cd07023">
    <property type="entry name" value="S49_Sppa_N_C"/>
    <property type="match status" value="1"/>
</dbReference>
<dbReference type="RefSeq" id="WP_257771048.1">
    <property type="nucleotide sequence ID" value="NZ_CP102480.1"/>
</dbReference>
<proteinExistence type="inferred from homology"/>
<protein>
    <submittedName>
        <fullName evidence="9">Signal peptide peptidase SppA</fullName>
    </submittedName>
</protein>
<keyword evidence="10" id="KW-1185">Reference proteome</keyword>
<evidence type="ECO:0000256" key="3">
    <source>
        <dbReference type="ARBA" id="ARBA00022670"/>
    </source>
</evidence>
<dbReference type="SUPFAM" id="SSF52096">
    <property type="entry name" value="ClpP/crotonase"/>
    <property type="match status" value="2"/>
</dbReference>
<dbReference type="InterPro" id="IPR047217">
    <property type="entry name" value="S49_SppA_67K_type_N"/>
</dbReference>
<name>A0A9J7AVY6_9PROT</name>
<dbReference type="GO" id="GO:0008236">
    <property type="term" value="F:serine-type peptidase activity"/>
    <property type="evidence" value="ECO:0007669"/>
    <property type="project" value="UniProtKB-KW"/>
</dbReference>
<gene>
    <name evidence="9" type="primary">sppA</name>
    <name evidence="9" type="ORF">NUH88_07390</name>
</gene>
<dbReference type="Pfam" id="PF01343">
    <property type="entry name" value="Peptidase_S49"/>
    <property type="match status" value="2"/>
</dbReference>
<dbReference type="KEGG" id="naci:NUH88_07390"/>
<dbReference type="CDD" id="cd07018">
    <property type="entry name" value="S49_SppA_67K_type"/>
    <property type="match status" value="1"/>
</dbReference>
<feature type="active site" description="Nucleophile" evidence="7">
    <location>
        <position position="382"/>
    </location>
</feature>
<evidence type="ECO:0000256" key="4">
    <source>
        <dbReference type="ARBA" id="ARBA00022801"/>
    </source>
</evidence>
<dbReference type="Gene3D" id="3.90.226.10">
    <property type="entry name" value="2-enoyl-CoA Hydratase, Chain A, domain 1"/>
    <property type="match status" value="2"/>
</dbReference>
<reference evidence="9" key="1">
    <citation type="submission" date="2022-08" db="EMBL/GenBank/DDBJ databases">
        <title>Nisaea acidiphila sp. nov., isolated from a marine algal debris and emended description of the genus Nisaea Urios et al. 2008.</title>
        <authorList>
            <person name="Kwon K."/>
        </authorList>
    </citation>
    <scope>NUCLEOTIDE SEQUENCE</scope>
    <source>
        <strain evidence="9">MEBiC11861</strain>
    </source>
</reference>
<dbReference type="PANTHER" id="PTHR33209:SF1">
    <property type="entry name" value="PEPTIDASE S49 DOMAIN-CONTAINING PROTEIN"/>
    <property type="match status" value="1"/>
</dbReference>
<evidence type="ECO:0000256" key="1">
    <source>
        <dbReference type="ARBA" id="ARBA00004370"/>
    </source>
</evidence>
<feature type="active site" description="Proton donor/acceptor" evidence="7">
    <location>
        <position position="188"/>
    </location>
</feature>
<dbReference type="InterPro" id="IPR004635">
    <property type="entry name" value="Pept_S49_SppA"/>
</dbReference>
<dbReference type="InterPro" id="IPR004634">
    <property type="entry name" value="Pept_S49_pIV"/>
</dbReference>
<dbReference type="InterPro" id="IPR029045">
    <property type="entry name" value="ClpP/crotonase-like_dom_sf"/>
</dbReference>
<keyword evidence="5" id="KW-0720">Serine protease</keyword>
<evidence type="ECO:0000256" key="6">
    <source>
        <dbReference type="ARBA" id="ARBA00023136"/>
    </source>
</evidence>
<dbReference type="InterPro" id="IPR002142">
    <property type="entry name" value="Peptidase_S49"/>
</dbReference>
<keyword evidence="6" id="KW-0472">Membrane</keyword>
<comment type="similarity">
    <text evidence="2">Belongs to the peptidase S49 family.</text>
</comment>
<dbReference type="GO" id="GO:0016020">
    <property type="term" value="C:membrane"/>
    <property type="evidence" value="ECO:0007669"/>
    <property type="project" value="UniProtKB-SubCell"/>
</dbReference>
<keyword evidence="4" id="KW-0378">Hydrolase</keyword>
<comment type="subcellular location">
    <subcellularLocation>
        <location evidence="1">Membrane</location>
    </subcellularLocation>
</comment>
<dbReference type="GO" id="GO:0006465">
    <property type="term" value="P:signal peptide processing"/>
    <property type="evidence" value="ECO:0007669"/>
    <property type="project" value="InterPro"/>
</dbReference>
<feature type="domain" description="Peptidase S49" evidence="8">
    <location>
        <begin position="117"/>
        <end position="272"/>
    </location>
</feature>
<feature type="domain" description="Peptidase S49" evidence="8">
    <location>
        <begin position="366"/>
        <end position="514"/>
    </location>
</feature>
<dbReference type="PIRSF" id="PIRSF001217">
    <property type="entry name" value="Protease_4_SppA"/>
    <property type="match status" value="1"/>
</dbReference>
<evidence type="ECO:0000256" key="7">
    <source>
        <dbReference type="PIRSR" id="PIRSR001217-1"/>
    </source>
</evidence>
<evidence type="ECO:0000313" key="9">
    <source>
        <dbReference type="EMBL" id="UUX51511.1"/>
    </source>
</evidence>
<dbReference type="Gene3D" id="6.20.330.10">
    <property type="match status" value="1"/>
</dbReference>
<sequence>MMKFLKGVLITFGILFIALIVGGVVGLRFAAQQWQEEPLPDRFTLTLSLKSDMSETGETIPFAAYFGSAAPSLLDIVNLLRTAGEDERVQGLFLDLSEARVSPAAAQELRAALSRFRASGRFVHAYADSIEGNGGIALYHLATGADTISLQPSGLLDIRGIELTTPYFGQTLRDLGINADFRARHEYKGAMSPLTDSSMPYPVRENYRRLVDSLYAGIAADIATARRLSPSSVNALIDSAPLTADEARSNGLIDVARYRDDALDGARTKAAVGSIVSASRYLRDDLDLYEDEEAARIAVIAVEGPIVRGRSAPFSRNRQAAARTVTDTIEDAAKDEAVKAIILRVNSPGGSYTASDTILHALSKARAGGLPVIVSMSGTAASGGYFVALDADHVVAHPTTITGSIGVVSGKLDFSGLLNEYGVRTDGVSAGQNAGMFSPTRPFSDSESARLDEVLDAIYEDFTGKVAKARRLGPAEIDAAARGRVWSGQDAKRIGLVDVLGGYAEAEGLARDAAGIAPDVRTELVAYPTERDSLSDVLRTIEESGVSETASRLEALLTILRYSDVLMSMLGDTGGDHVRAEAPPVTVR</sequence>
<dbReference type="AlphaFoldDB" id="A0A9J7AVY6"/>
<accession>A0A9J7AVY6</accession>
<dbReference type="NCBIfam" id="TIGR00706">
    <property type="entry name" value="SppA_dom"/>
    <property type="match status" value="1"/>
</dbReference>
<keyword evidence="3" id="KW-0645">Protease</keyword>
<evidence type="ECO:0000256" key="2">
    <source>
        <dbReference type="ARBA" id="ARBA00008683"/>
    </source>
</evidence>
<evidence type="ECO:0000313" key="10">
    <source>
        <dbReference type="Proteomes" id="UP001060336"/>
    </source>
</evidence>
<organism evidence="9 10">
    <name type="scientific">Nisaea acidiphila</name>
    <dbReference type="NCBI Taxonomy" id="1862145"/>
    <lineage>
        <taxon>Bacteria</taxon>
        <taxon>Pseudomonadati</taxon>
        <taxon>Pseudomonadota</taxon>
        <taxon>Alphaproteobacteria</taxon>
        <taxon>Rhodospirillales</taxon>
        <taxon>Thalassobaculaceae</taxon>
        <taxon>Nisaea</taxon>
    </lineage>
</organism>
<dbReference type="InterPro" id="IPR047272">
    <property type="entry name" value="S49_SppA_C"/>
</dbReference>